<dbReference type="Proteomes" id="UP000715781">
    <property type="component" value="Unassembled WGS sequence"/>
</dbReference>
<protein>
    <submittedName>
        <fullName evidence="1">Uncharacterized protein</fullName>
    </submittedName>
</protein>
<reference evidence="1" key="1">
    <citation type="submission" date="2021-05" db="EMBL/GenBank/DDBJ databases">
        <authorList>
            <person name="Pietrasiak N."/>
            <person name="Ward R."/>
            <person name="Stajich J.E."/>
            <person name="Kurbessoian T."/>
        </authorList>
    </citation>
    <scope>NUCLEOTIDE SEQUENCE</scope>
    <source>
        <strain evidence="1">JT2-VF2</strain>
    </source>
</reference>
<name>A0A951PY06_9NOST</name>
<dbReference type="AlphaFoldDB" id="A0A951PY06"/>
<evidence type="ECO:0000313" key="1">
    <source>
        <dbReference type="EMBL" id="MBW4562319.1"/>
    </source>
</evidence>
<sequence length="46" mass="5317">MNKSYVCTCLIVCPFLNEETIITLALHIVRSLYQESLFFIQHGGDR</sequence>
<proteinExistence type="predicted"/>
<reference evidence="1" key="2">
    <citation type="journal article" date="2022" name="Microbiol. Resour. Announc.">
        <title>Metagenome Sequencing to Explore Phylogenomics of Terrestrial Cyanobacteria.</title>
        <authorList>
            <person name="Ward R.D."/>
            <person name="Stajich J.E."/>
            <person name="Johansen J.R."/>
            <person name="Huntemann M."/>
            <person name="Clum A."/>
            <person name="Foster B."/>
            <person name="Foster B."/>
            <person name="Roux S."/>
            <person name="Palaniappan K."/>
            <person name="Varghese N."/>
            <person name="Mukherjee S."/>
            <person name="Reddy T.B.K."/>
            <person name="Daum C."/>
            <person name="Copeland A."/>
            <person name="Chen I.A."/>
            <person name="Ivanova N.N."/>
            <person name="Kyrpides N.C."/>
            <person name="Shapiro N."/>
            <person name="Eloe-Fadrosh E.A."/>
            <person name="Pietrasiak N."/>
        </authorList>
    </citation>
    <scope>NUCLEOTIDE SEQUENCE</scope>
    <source>
        <strain evidence="1">JT2-VF2</strain>
    </source>
</reference>
<accession>A0A951PY06</accession>
<gene>
    <name evidence="1" type="ORF">KME32_14435</name>
</gene>
<dbReference type="EMBL" id="JAHHHN010000007">
    <property type="protein sequence ID" value="MBW4562319.1"/>
    <property type="molecule type" value="Genomic_DNA"/>
</dbReference>
<comment type="caution">
    <text evidence="1">The sequence shown here is derived from an EMBL/GenBank/DDBJ whole genome shotgun (WGS) entry which is preliminary data.</text>
</comment>
<evidence type="ECO:0000313" key="2">
    <source>
        <dbReference type="Proteomes" id="UP000715781"/>
    </source>
</evidence>
<organism evidence="1 2">
    <name type="scientific">Mojavia pulchra JT2-VF2</name>
    <dbReference type="NCBI Taxonomy" id="287848"/>
    <lineage>
        <taxon>Bacteria</taxon>
        <taxon>Bacillati</taxon>
        <taxon>Cyanobacteriota</taxon>
        <taxon>Cyanophyceae</taxon>
        <taxon>Nostocales</taxon>
        <taxon>Nostocaceae</taxon>
    </lineage>
</organism>